<protein>
    <recommendedName>
        <fullName evidence="1">DUF2510 domain-containing protein</fullName>
    </recommendedName>
</protein>
<dbReference type="Pfam" id="PF10708">
    <property type="entry name" value="DUF2510"/>
    <property type="match status" value="1"/>
</dbReference>
<evidence type="ECO:0000259" key="1">
    <source>
        <dbReference type="Pfam" id="PF10708"/>
    </source>
</evidence>
<name>A0ABR4YV10_9MYCO</name>
<dbReference type="Proteomes" id="UP000031004">
    <property type="component" value="Unassembled WGS sequence"/>
</dbReference>
<sequence length="223" mass="24027">MRDLLFGDAAGASTEVLEGSLHDRGTVRGLVPSMHAAAAERQVAGATDELLSLNLADVAAQGWKKYSALSEAARRTRDTPSATEVVTLVTHKIESSHHPTVDVTLDGTPLATINIDLQLCFTMAGVSAVIQCGRLMEIRTGTCTVTGSLTVQQISVAKKERKFALPGAIHLPGGIALLDLGPSTSEPTAQDWYSDPTGRYEFRWWDGTRWTRRVSQHGQVMSD</sequence>
<comment type="caution">
    <text evidence="2">The sequence shown here is derived from an EMBL/GenBank/DDBJ whole genome shotgun (WGS) entry which is preliminary data.</text>
</comment>
<accession>A0ABR4YV10</accession>
<reference evidence="2 3" key="1">
    <citation type="submission" date="2014-11" db="EMBL/GenBank/DDBJ databases">
        <title>Mycobacterium setense Manresensis Genome.</title>
        <authorList>
            <person name="Rech G."/>
            <person name="Sumoy L."/>
        </authorList>
    </citation>
    <scope>NUCLEOTIDE SEQUENCE [LARGE SCALE GENOMIC DNA]</scope>
    <source>
        <strain evidence="2 3">Manresensis</strain>
    </source>
</reference>
<evidence type="ECO:0000313" key="2">
    <source>
        <dbReference type="EMBL" id="KHO26060.1"/>
    </source>
</evidence>
<keyword evidence="3" id="KW-1185">Reference proteome</keyword>
<proteinExistence type="predicted"/>
<dbReference type="EMBL" id="JTLZ01000005">
    <property type="protein sequence ID" value="KHO26060.1"/>
    <property type="molecule type" value="Genomic_DNA"/>
</dbReference>
<feature type="domain" description="DUF2510" evidence="1">
    <location>
        <begin position="192"/>
        <end position="219"/>
    </location>
</feature>
<organism evidence="2 3">
    <name type="scientific">Mycolicibacterium setense</name>
    <dbReference type="NCBI Taxonomy" id="431269"/>
    <lineage>
        <taxon>Bacteria</taxon>
        <taxon>Bacillati</taxon>
        <taxon>Actinomycetota</taxon>
        <taxon>Actinomycetes</taxon>
        <taxon>Mycobacteriales</taxon>
        <taxon>Mycobacteriaceae</taxon>
        <taxon>Mycolicibacterium</taxon>
    </lineage>
</organism>
<evidence type="ECO:0000313" key="3">
    <source>
        <dbReference type="Proteomes" id="UP000031004"/>
    </source>
</evidence>
<dbReference type="InterPro" id="IPR018929">
    <property type="entry name" value="DUF2510"/>
</dbReference>
<gene>
    <name evidence="2" type="ORF">QQ44_09765</name>
</gene>